<dbReference type="InterPro" id="IPR018490">
    <property type="entry name" value="cNMP-bd_dom_sf"/>
</dbReference>
<dbReference type="SUPFAM" id="SSF51206">
    <property type="entry name" value="cAMP-binding domain-like"/>
    <property type="match status" value="2"/>
</dbReference>
<evidence type="ECO:0000256" key="8">
    <source>
        <dbReference type="ARBA" id="ARBA00025979"/>
    </source>
</evidence>
<dbReference type="Pfam" id="PF00027">
    <property type="entry name" value="cNMP_binding"/>
    <property type="match status" value="2"/>
</dbReference>
<evidence type="ECO:0000256" key="6">
    <source>
        <dbReference type="ARBA" id="ARBA00022741"/>
    </source>
</evidence>
<organism evidence="11 12">
    <name type="scientific">Aspergillus keveii</name>
    <dbReference type="NCBI Taxonomy" id="714993"/>
    <lineage>
        <taxon>Eukaryota</taxon>
        <taxon>Fungi</taxon>
        <taxon>Dikarya</taxon>
        <taxon>Ascomycota</taxon>
        <taxon>Pezizomycotina</taxon>
        <taxon>Eurotiomycetes</taxon>
        <taxon>Eurotiomycetidae</taxon>
        <taxon>Eurotiales</taxon>
        <taxon>Aspergillaceae</taxon>
        <taxon>Aspergillus</taxon>
        <taxon>Aspergillus subgen. Nidulantes</taxon>
    </lineage>
</organism>
<dbReference type="Gene3D" id="2.60.120.10">
    <property type="entry name" value="Jelly Rolls"/>
    <property type="match status" value="2"/>
</dbReference>
<reference evidence="11 12" key="1">
    <citation type="submission" date="2024-07" db="EMBL/GenBank/DDBJ databases">
        <title>Section-level genome sequencing and comparative genomics of Aspergillus sections Usti and Cavernicolus.</title>
        <authorList>
            <consortium name="Lawrence Berkeley National Laboratory"/>
            <person name="Nybo J.L."/>
            <person name="Vesth T.C."/>
            <person name="Theobald S."/>
            <person name="Frisvad J.C."/>
            <person name="Larsen T.O."/>
            <person name="Kjaerboelling I."/>
            <person name="Rothschild-Mancinelli K."/>
            <person name="Lyhne E.K."/>
            <person name="Kogle M.E."/>
            <person name="Barry K."/>
            <person name="Clum A."/>
            <person name="Na H."/>
            <person name="Ledsgaard L."/>
            <person name="Lin J."/>
            <person name="Lipzen A."/>
            <person name="Kuo A."/>
            <person name="Riley R."/>
            <person name="Mondo S."/>
            <person name="Labutti K."/>
            <person name="Haridas S."/>
            <person name="Pangalinan J."/>
            <person name="Salamov A.A."/>
            <person name="Simmons B.A."/>
            <person name="Magnuson J.K."/>
            <person name="Chen J."/>
            <person name="Drula E."/>
            <person name="Henrissat B."/>
            <person name="Wiebenga A."/>
            <person name="Lubbers R.J."/>
            <person name="Gomes A.C."/>
            <person name="Makela M.R."/>
            <person name="Stajich J."/>
            <person name="Grigoriev I.V."/>
            <person name="Mortensen U.H."/>
            <person name="De Vries R.P."/>
            <person name="Baker S.E."/>
            <person name="Andersen M.R."/>
        </authorList>
    </citation>
    <scope>NUCLEOTIDE SEQUENCE [LARGE SCALE GENOMIC DNA]</scope>
    <source>
        <strain evidence="11 12">CBS 209.92</strain>
    </source>
</reference>
<evidence type="ECO:0000256" key="4">
    <source>
        <dbReference type="ARBA" id="ARBA00022566"/>
    </source>
</evidence>
<evidence type="ECO:0000313" key="11">
    <source>
        <dbReference type="EMBL" id="KAL2786713.1"/>
    </source>
</evidence>
<dbReference type="PROSITE" id="PS00889">
    <property type="entry name" value="CNMP_BINDING_2"/>
    <property type="match status" value="1"/>
</dbReference>
<keyword evidence="4 9" id="KW-0116">cAMP-binding</keyword>
<feature type="domain" description="Cyclic nucleotide-binding" evidence="10">
    <location>
        <begin position="192"/>
        <end position="300"/>
    </location>
</feature>
<dbReference type="InterPro" id="IPR018488">
    <property type="entry name" value="cNMP-bd_CS"/>
</dbReference>
<keyword evidence="5" id="KW-0677">Repeat</keyword>
<evidence type="ECO:0000256" key="1">
    <source>
        <dbReference type="ARBA" id="ARBA00005753"/>
    </source>
</evidence>
<dbReference type="PANTHER" id="PTHR11635:SF152">
    <property type="entry name" value="CAMP-DEPENDENT PROTEIN KINASE TYPE I REGULATORY SUBUNIT-RELATED"/>
    <property type="match status" value="1"/>
</dbReference>
<keyword evidence="3" id="KW-0597">Phosphoprotein</keyword>
<evidence type="ECO:0000313" key="12">
    <source>
        <dbReference type="Proteomes" id="UP001610563"/>
    </source>
</evidence>
<dbReference type="EMBL" id="JBFTWV010000112">
    <property type="protein sequence ID" value="KAL2786713.1"/>
    <property type="molecule type" value="Genomic_DNA"/>
</dbReference>
<dbReference type="PRINTS" id="PR00103">
    <property type="entry name" value="CAMPKINASE"/>
</dbReference>
<evidence type="ECO:0000259" key="10">
    <source>
        <dbReference type="PROSITE" id="PS50042"/>
    </source>
</evidence>
<dbReference type="InterPro" id="IPR014710">
    <property type="entry name" value="RmlC-like_jellyroll"/>
</dbReference>
<dbReference type="PROSITE" id="PS00888">
    <property type="entry name" value="CNMP_BINDING_1"/>
    <property type="match status" value="1"/>
</dbReference>
<evidence type="ECO:0000256" key="2">
    <source>
        <dbReference type="ARBA" id="ARBA00020355"/>
    </source>
</evidence>
<evidence type="ECO:0000256" key="9">
    <source>
        <dbReference type="PIRNR" id="PIRNR000548"/>
    </source>
</evidence>
<sequence>MIDNTTWTQQVPTRTFIRHYSVSAESFIPGQRSSHTLLTRDYPMTAAQRRRLLRVLEQAFLFSSLDQGQYLQVADAFIQNVIANVGTEVIKQGDDGEYFHIVEKGSLDFYVKHEPSSRDDHSKGKKEGSASAGDYFGELALLYNAPRAATVVSAEPECVLWALDGESFRRIVAESSFARRRLHESFLESVPLLSTLTASQWLRVAEALETRTYAAGETIIRQGDPGTSFFLLVSGEAHAYQAGFPGSVMHHRGSFFGERAFRKNTPRAASIITVTDVIVVTLERQAFSGLLGPGEEIMRRTAYVGITNDEEEPGILR</sequence>
<evidence type="ECO:0000256" key="7">
    <source>
        <dbReference type="ARBA" id="ARBA00023149"/>
    </source>
</evidence>
<evidence type="ECO:0000256" key="5">
    <source>
        <dbReference type="ARBA" id="ARBA00022737"/>
    </source>
</evidence>
<comment type="caution">
    <text evidence="11">The sequence shown here is derived from an EMBL/GenBank/DDBJ whole genome shotgun (WGS) entry which is preliminary data.</text>
</comment>
<keyword evidence="6 9" id="KW-0547">Nucleotide-binding</keyword>
<dbReference type="InterPro" id="IPR000595">
    <property type="entry name" value="cNMP-bd_dom"/>
</dbReference>
<feature type="domain" description="Cyclic nucleotide-binding" evidence="10">
    <location>
        <begin position="61"/>
        <end position="189"/>
    </location>
</feature>
<dbReference type="PROSITE" id="PS50042">
    <property type="entry name" value="CNMP_BINDING_3"/>
    <property type="match status" value="2"/>
</dbReference>
<proteinExistence type="inferred from homology"/>
<gene>
    <name evidence="11" type="ORF">BJX66DRAFT_328421</name>
</gene>
<accession>A0ABR4FTX1</accession>
<comment type="subunit">
    <text evidence="8 9">Tetramer, composed of 2 regulatory (R) and 2 catalytic (C) subunits. In the presence of cAMP it dissociates into 2 active monomeric C subunits and an R dimer.</text>
</comment>
<keyword evidence="12" id="KW-1185">Reference proteome</keyword>
<dbReference type="PIRSF" id="PIRSF000548">
    <property type="entry name" value="PK_regulatory"/>
    <property type="match status" value="1"/>
</dbReference>
<dbReference type="PANTHER" id="PTHR11635">
    <property type="entry name" value="CAMP-DEPENDENT PROTEIN KINASE REGULATORY CHAIN"/>
    <property type="match status" value="1"/>
</dbReference>
<dbReference type="CDD" id="cd00038">
    <property type="entry name" value="CAP_ED"/>
    <property type="match status" value="2"/>
</dbReference>
<dbReference type="Proteomes" id="UP001610563">
    <property type="component" value="Unassembled WGS sequence"/>
</dbReference>
<keyword evidence="7 9" id="KW-0114">cAMP</keyword>
<dbReference type="InterPro" id="IPR012198">
    <property type="entry name" value="cAMP_dep_PK_reg_su"/>
</dbReference>
<dbReference type="SMART" id="SM00100">
    <property type="entry name" value="cNMP"/>
    <property type="match status" value="2"/>
</dbReference>
<comment type="similarity">
    <text evidence="1 9">Belongs to the cAMP-dependent kinase regulatory chain family.</text>
</comment>
<evidence type="ECO:0000256" key="3">
    <source>
        <dbReference type="ARBA" id="ARBA00022553"/>
    </source>
</evidence>
<protein>
    <recommendedName>
        <fullName evidence="2 9">cAMP-dependent protein kinase regulatory subunit</fullName>
    </recommendedName>
</protein>
<dbReference type="InterPro" id="IPR050503">
    <property type="entry name" value="cAMP-dep_PK_reg_su-like"/>
</dbReference>
<name>A0ABR4FTX1_9EURO</name>